<dbReference type="OrthoDB" id="9782006at2"/>
<dbReference type="AlphaFoldDB" id="A0A0R1JXF5"/>
<organism evidence="9 10">
    <name type="scientific">Lacticaseibacillus nasuensis JCM 17158</name>
    <dbReference type="NCBI Taxonomy" id="1291734"/>
    <lineage>
        <taxon>Bacteria</taxon>
        <taxon>Bacillati</taxon>
        <taxon>Bacillota</taxon>
        <taxon>Bacilli</taxon>
        <taxon>Lactobacillales</taxon>
        <taxon>Lactobacillaceae</taxon>
        <taxon>Lacticaseibacillus</taxon>
    </lineage>
</organism>
<feature type="transmembrane region" description="Helical" evidence="7">
    <location>
        <begin position="233"/>
        <end position="253"/>
    </location>
</feature>
<feature type="transmembrane region" description="Helical" evidence="7">
    <location>
        <begin position="181"/>
        <end position="213"/>
    </location>
</feature>
<feature type="transmembrane region" description="Helical" evidence="7">
    <location>
        <begin position="282"/>
        <end position="304"/>
    </location>
</feature>
<keyword evidence="10" id="KW-1185">Reference proteome</keyword>
<gene>
    <name evidence="9" type="ORF">FD02_GL001494</name>
</gene>
<name>A0A0R1JXF5_9LACO</name>
<accession>A0A0R1JXF5</accession>
<feature type="domain" description="Membrane transport protein MMPL" evidence="8">
    <location>
        <begin position="864"/>
        <end position="1167"/>
    </location>
</feature>
<dbReference type="InterPro" id="IPR023908">
    <property type="entry name" value="xxxLxxG_rpt"/>
</dbReference>
<keyword evidence="3" id="KW-1003">Cell membrane</keyword>
<evidence type="ECO:0000256" key="6">
    <source>
        <dbReference type="ARBA" id="ARBA00023136"/>
    </source>
</evidence>
<evidence type="ECO:0000259" key="8">
    <source>
        <dbReference type="Pfam" id="PF03176"/>
    </source>
</evidence>
<dbReference type="RefSeq" id="WP_056951001.1">
    <property type="nucleotide sequence ID" value="NZ_AZDJ01000022.1"/>
</dbReference>
<dbReference type="Gene3D" id="1.20.1640.10">
    <property type="entry name" value="Multidrug efflux transporter AcrB transmembrane domain"/>
    <property type="match status" value="2"/>
</dbReference>
<comment type="similarity">
    <text evidence="2">Belongs to the resistance-nodulation-cell division (RND) (TC 2.A.6) family. MmpL subfamily.</text>
</comment>
<feature type="transmembrane region" description="Helical" evidence="7">
    <location>
        <begin position="1112"/>
        <end position="1132"/>
    </location>
</feature>
<dbReference type="InterPro" id="IPR050545">
    <property type="entry name" value="Mycobact_MmpL"/>
</dbReference>
<feature type="transmembrane region" description="Helical" evidence="7">
    <location>
        <begin position="310"/>
        <end position="332"/>
    </location>
</feature>
<comment type="caution">
    <text evidence="9">The sequence shown here is derived from an EMBL/GenBank/DDBJ whole genome shotgun (WGS) entry which is preliminary data.</text>
</comment>
<dbReference type="EMBL" id="AZDJ01000022">
    <property type="protein sequence ID" value="KRK72522.1"/>
    <property type="molecule type" value="Genomic_DNA"/>
</dbReference>
<protein>
    <submittedName>
        <fullName evidence="9">Transport protein</fullName>
    </submittedName>
</protein>
<proteinExistence type="inferred from homology"/>
<dbReference type="STRING" id="1291734.FD02_GL001494"/>
<evidence type="ECO:0000256" key="2">
    <source>
        <dbReference type="ARBA" id="ARBA00010157"/>
    </source>
</evidence>
<evidence type="ECO:0000256" key="5">
    <source>
        <dbReference type="ARBA" id="ARBA00022989"/>
    </source>
</evidence>
<feature type="transmembrane region" description="Helical" evidence="7">
    <location>
        <begin position="6"/>
        <end position="26"/>
    </location>
</feature>
<dbReference type="Gene3D" id="1.10.287.950">
    <property type="entry name" value="Methyl-accepting chemotaxis protein"/>
    <property type="match status" value="1"/>
</dbReference>
<reference evidence="9 10" key="1">
    <citation type="journal article" date="2015" name="Genome Announc.">
        <title>Expanding the biotechnology potential of lactobacilli through comparative genomics of 213 strains and associated genera.</title>
        <authorList>
            <person name="Sun Z."/>
            <person name="Harris H.M."/>
            <person name="McCann A."/>
            <person name="Guo C."/>
            <person name="Argimon S."/>
            <person name="Zhang W."/>
            <person name="Yang X."/>
            <person name="Jeffery I.B."/>
            <person name="Cooney J.C."/>
            <person name="Kagawa T.F."/>
            <person name="Liu W."/>
            <person name="Song Y."/>
            <person name="Salvetti E."/>
            <person name="Wrobel A."/>
            <person name="Rasinkangas P."/>
            <person name="Parkhill J."/>
            <person name="Rea M.C."/>
            <person name="O'Sullivan O."/>
            <person name="Ritari J."/>
            <person name="Douillard F.P."/>
            <person name="Paul Ross R."/>
            <person name="Yang R."/>
            <person name="Briner A.E."/>
            <person name="Felis G.E."/>
            <person name="de Vos W.M."/>
            <person name="Barrangou R."/>
            <person name="Klaenhammer T.R."/>
            <person name="Caufield P.W."/>
            <person name="Cui Y."/>
            <person name="Zhang H."/>
            <person name="O'Toole P.W."/>
        </authorList>
    </citation>
    <scope>NUCLEOTIDE SEQUENCE [LARGE SCALE GENOMIC DNA]</scope>
    <source>
        <strain evidence="9 10">JCM 17158</strain>
    </source>
</reference>
<keyword evidence="6 7" id="KW-0472">Membrane</keyword>
<evidence type="ECO:0000256" key="7">
    <source>
        <dbReference type="SAM" id="Phobius"/>
    </source>
</evidence>
<keyword evidence="5 7" id="KW-1133">Transmembrane helix</keyword>
<dbReference type="Pfam" id="PF03176">
    <property type="entry name" value="MMPL"/>
    <property type="match status" value="2"/>
</dbReference>
<comment type="subcellular location">
    <subcellularLocation>
        <location evidence="1">Cell membrane</location>
        <topology evidence="1">Multi-pass membrane protein</topology>
    </subcellularLocation>
</comment>
<dbReference type="PATRIC" id="fig|1291734.4.peg.1537"/>
<evidence type="ECO:0000256" key="1">
    <source>
        <dbReference type="ARBA" id="ARBA00004651"/>
    </source>
</evidence>
<feature type="transmembrane region" description="Helical" evidence="7">
    <location>
        <begin position="1011"/>
        <end position="1030"/>
    </location>
</feature>
<evidence type="ECO:0000313" key="10">
    <source>
        <dbReference type="Proteomes" id="UP000051804"/>
    </source>
</evidence>
<evidence type="ECO:0000313" key="9">
    <source>
        <dbReference type="EMBL" id="KRK72522.1"/>
    </source>
</evidence>
<keyword evidence="4 7" id="KW-0812">Transmembrane</keyword>
<dbReference type="NCBIfam" id="TIGR03057">
    <property type="entry name" value="xxxLxxG_by_4"/>
    <property type="match status" value="3"/>
</dbReference>
<feature type="domain" description="Membrane transport protein MMPL" evidence="8">
    <location>
        <begin position="42"/>
        <end position="363"/>
    </location>
</feature>
<dbReference type="PANTHER" id="PTHR33406:SF6">
    <property type="entry name" value="MEMBRANE PROTEIN YDGH-RELATED"/>
    <property type="match status" value="1"/>
</dbReference>
<dbReference type="InterPro" id="IPR004869">
    <property type="entry name" value="MMPL_dom"/>
</dbReference>
<evidence type="ECO:0000256" key="4">
    <source>
        <dbReference type="ARBA" id="ARBA00022692"/>
    </source>
</evidence>
<feature type="transmembrane region" description="Helical" evidence="7">
    <location>
        <begin position="1138"/>
        <end position="1165"/>
    </location>
</feature>
<dbReference type="SUPFAM" id="SSF82866">
    <property type="entry name" value="Multidrug efflux transporter AcrB transmembrane domain"/>
    <property type="match status" value="2"/>
</dbReference>
<feature type="transmembrane region" description="Helical" evidence="7">
    <location>
        <begin position="1069"/>
        <end position="1091"/>
    </location>
</feature>
<dbReference type="Proteomes" id="UP000051804">
    <property type="component" value="Unassembled WGS sequence"/>
</dbReference>
<feature type="transmembrane region" description="Helical" evidence="7">
    <location>
        <begin position="1037"/>
        <end position="1057"/>
    </location>
</feature>
<sequence>MKKFLQYHVGSLVAWIVVLVIAFGLMPNTSALVRDQGATKVPSDMQSQVATAIQNKWGHGQDNTRQVAVVFSNGNHRLTADQTRAINATVNRLQDNRSQYHIKSILAPTDNAETKKQLIAKDGTTQIVQLMVGKQQTVRQMTNAITKAAKTSGVTTYVTGGDILTDDFSQATEEGIKKTEVIAAIFIFIVLIIVFRSPVVPVISLGMVGVALMTSMSLVFNLAKWFNFPISSFTQVFIVVILFGIGTDYNILLYDQFKASLSHGHSAVEATKRSRKVAGRTILYSGSSVLIGFSALGLANFSIYKSAVGVAIGVAVLLIVLLTLNPFFMAVLGKKMFWPIKNFDGASHSKLWEWLSAHSVLHPLIALGITALCALPMLFMYNGKLNYNTVDELSSSVPAKQGFQVIQTHFSKGMAEPNTLYIRSNKRLDQNQYLKTIDQLTRKLKQEPGIKTVASVTQPGGSEVKALYVKQQLKTVTTGMTAAHQGLGTINKGLTSANQQLAGADMQSGLTGVKQLITGSNQLIAGVDTLQSGAGQLNSGAWQLTSGLDQYTGAVGQINSGAAQLTANSAALRAGANQLNSSVASLSGLGSQLTTAQQSLAQLPAMQQEITTIQTELAAQPNLNADLAKAITLLDSLDSARDQITSLTTQASSLGTMLSTTKTTLTSVGVNDVMASMGDKQIIKQAQSIVSDTNASADSKKAAQAIIDQANKNIDQRLTVNTQKLTALNDATKNISLPNSQTLTALTAQLPSADQVKQMKAELTTAQTVLKQSNTLMTNASQLTASAASLSKLMADLPSLMKQLSQVQTLANGIVTYTNGVDTLAGGTQQLASKSGQLTTGADQLLAGTNTLTNSVPALRSGLVQERDGQQTMYTTLAGLVGQMGKLQTGLSQATGGLSKIDHGVVSANDYLGGLRRSASTKEFYIPTSVLTSKTFKPALTQYLSEDKKATQLTIVFDTDPSSAASLDKVNALQKEVKNQLKGTPLAGSTVAIGGQTAFTADTRAVASKDFIRTAAIMLIGIAIALMVITRSLLQPIYILGTLLLAYISSLTLTRLLSHVVLGQDYLTWNTPFFGFIMLVALGVDYSIFLMMKYREFGPDTPGASITRASGIIGAVVISAAVILGGTFAALIPSGVLTLIQVALTVMIGLVILVVFLPITLSAGIRLTYGKAKTK</sequence>
<evidence type="ECO:0000256" key="3">
    <source>
        <dbReference type="ARBA" id="ARBA00022475"/>
    </source>
</evidence>
<dbReference type="GO" id="GO:0005886">
    <property type="term" value="C:plasma membrane"/>
    <property type="evidence" value="ECO:0007669"/>
    <property type="project" value="UniProtKB-SubCell"/>
</dbReference>
<dbReference type="PANTHER" id="PTHR33406">
    <property type="entry name" value="MEMBRANE PROTEIN MJ1562-RELATED"/>
    <property type="match status" value="1"/>
</dbReference>
<feature type="transmembrane region" description="Helical" evidence="7">
    <location>
        <begin position="360"/>
        <end position="381"/>
    </location>
</feature>